<dbReference type="OrthoDB" id="337486at2759"/>
<dbReference type="GO" id="GO:0006261">
    <property type="term" value="P:DNA-templated DNA replication"/>
    <property type="evidence" value="ECO:0007669"/>
    <property type="project" value="TreeGrafter"/>
</dbReference>
<evidence type="ECO:0000256" key="1">
    <source>
        <dbReference type="SAM" id="MobiDB-lite"/>
    </source>
</evidence>
<evidence type="ECO:0000313" key="2">
    <source>
        <dbReference type="EMBL" id="KAJ8540419.1"/>
    </source>
</evidence>
<dbReference type="GO" id="GO:0043625">
    <property type="term" value="C:delta DNA polymerase complex"/>
    <property type="evidence" value="ECO:0007669"/>
    <property type="project" value="TreeGrafter"/>
</dbReference>
<feature type="region of interest" description="Disordered" evidence="1">
    <location>
        <begin position="1"/>
        <end position="60"/>
    </location>
</feature>
<dbReference type="PANTHER" id="PTHR14303:SF17">
    <property type="entry name" value="DNA POLYMERASE DELTA SUBUNIT 4"/>
    <property type="match status" value="1"/>
</dbReference>
<dbReference type="Pfam" id="PF04081">
    <property type="entry name" value="DNA_pol_delta_4"/>
    <property type="match status" value="1"/>
</dbReference>
<dbReference type="GO" id="GO:0003887">
    <property type="term" value="F:DNA-directed DNA polymerase activity"/>
    <property type="evidence" value="ECO:0007669"/>
    <property type="project" value="TreeGrafter"/>
</dbReference>
<dbReference type="PANTHER" id="PTHR14303">
    <property type="entry name" value="DNA POLYMERASE DELTA SUBUNIT 4"/>
    <property type="match status" value="1"/>
</dbReference>
<gene>
    <name evidence="2" type="ORF">K7X08_030338</name>
</gene>
<evidence type="ECO:0008006" key="4">
    <source>
        <dbReference type="Google" id="ProtNLM"/>
    </source>
</evidence>
<dbReference type="AlphaFoldDB" id="A0A9Q1LPL9"/>
<accession>A0A9Q1LPL9</accession>
<comment type="caution">
    <text evidence="2">The sequence shown here is derived from an EMBL/GenBank/DDBJ whole genome shotgun (WGS) entry which is preliminary data.</text>
</comment>
<organism evidence="2 3">
    <name type="scientific">Anisodus acutangulus</name>
    <dbReference type="NCBI Taxonomy" id="402998"/>
    <lineage>
        <taxon>Eukaryota</taxon>
        <taxon>Viridiplantae</taxon>
        <taxon>Streptophyta</taxon>
        <taxon>Embryophyta</taxon>
        <taxon>Tracheophyta</taxon>
        <taxon>Spermatophyta</taxon>
        <taxon>Magnoliopsida</taxon>
        <taxon>eudicotyledons</taxon>
        <taxon>Gunneridae</taxon>
        <taxon>Pentapetalae</taxon>
        <taxon>asterids</taxon>
        <taxon>lamiids</taxon>
        <taxon>Solanales</taxon>
        <taxon>Solanaceae</taxon>
        <taxon>Solanoideae</taxon>
        <taxon>Hyoscyameae</taxon>
        <taxon>Anisodus</taxon>
    </lineage>
</organism>
<dbReference type="InterPro" id="IPR007218">
    <property type="entry name" value="DNA_pol_delta_4"/>
</dbReference>
<dbReference type="Proteomes" id="UP001152561">
    <property type="component" value="Unassembled WGS sequence"/>
</dbReference>
<sequence length="119" mass="13168">MASKSDMNGFYRQTKNNGGVTKPTTHSKSSFTSTTTKKSVTPKLSVALGSPDSQPDDYDGKEEILTQFDLNMAYGPCLGLSRLDRWERANNLGLNPPRDVEPLLRSSKVRNECLWSGRA</sequence>
<reference evidence="3" key="1">
    <citation type="journal article" date="2023" name="Proc. Natl. Acad. Sci. U.S.A.">
        <title>Genomic and structural basis for evolution of tropane alkaloid biosynthesis.</title>
        <authorList>
            <person name="Wanga Y.-J."/>
            <person name="Taina T."/>
            <person name="Yua J.-Y."/>
            <person name="Lia J."/>
            <person name="Xua B."/>
            <person name="Chenc J."/>
            <person name="D'Auriad J.C."/>
            <person name="Huanga J.-P."/>
            <person name="Huanga S.-X."/>
        </authorList>
    </citation>
    <scope>NUCLEOTIDE SEQUENCE [LARGE SCALE GENOMIC DNA]</scope>
    <source>
        <strain evidence="3">cv. KIB-2019</strain>
    </source>
</reference>
<proteinExistence type="predicted"/>
<feature type="compositionally biased region" description="Low complexity" evidence="1">
    <location>
        <begin position="21"/>
        <end position="43"/>
    </location>
</feature>
<protein>
    <recommendedName>
        <fullName evidence="4">DNA polymerase delta subunit 4</fullName>
    </recommendedName>
</protein>
<dbReference type="GO" id="GO:0000731">
    <property type="term" value="P:DNA synthesis involved in DNA repair"/>
    <property type="evidence" value="ECO:0007669"/>
    <property type="project" value="InterPro"/>
</dbReference>
<keyword evidence="3" id="KW-1185">Reference proteome</keyword>
<evidence type="ECO:0000313" key="3">
    <source>
        <dbReference type="Proteomes" id="UP001152561"/>
    </source>
</evidence>
<name>A0A9Q1LPL9_9SOLA</name>
<dbReference type="EMBL" id="JAJAGQ010000016">
    <property type="protein sequence ID" value="KAJ8540419.1"/>
    <property type="molecule type" value="Genomic_DNA"/>
</dbReference>